<feature type="transmembrane region" description="Helical" evidence="1">
    <location>
        <begin position="159"/>
        <end position="178"/>
    </location>
</feature>
<evidence type="ECO:0000313" key="2">
    <source>
        <dbReference type="EMBL" id="MBT1072522.1"/>
    </source>
</evidence>
<gene>
    <name evidence="2" type="ORF">KJB30_12045</name>
</gene>
<evidence type="ECO:0000256" key="1">
    <source>
        <dbReference type="SAM" id="Phobius"/>
    </source>
</evidence>
<feature type="transmembrane region" description="Helical" evidence="1">
    <location>
        <begin position="92"/>
        <end position="114"/>
    </location>
</feature>
<keyword evidence="1" id="KW-1133">Transmembrane helix</keyword>
<feature type="transmembrane region" description="Helical" evidence="1">
    <location>
        <begin position="120"/>
        <end position="138"/>
    </location>
</feature>
<accession>A0ABS5UA29</accession>
<dbReference type="EMBL" id="JAHDYS010000010">
    <property type="protein sequence ID" value="MBT1072522.1"/>
    <property type="molecule type" value="Genomic_DNA"/>
</dbReference>
<dbReference type="RefSeq" id="WP_214299598.1">
    <property type="nucleotide sequence ID" value="NZ_JAHDYS010000010.1"/>
</dbReference>
<dbReference type="InterPro" id="IPR026366">
    <property type="entry name" value="Seleno_YedE"/>
</dbReference>
<feature type="transmembrane region" description="Helical" evidence="1">
    <location>
        <begin position="63"/>
        <end position="80"/>
    </location>
</feature>
<sequence length="352" mass="36626">MTRSIEFWTTIATALLLGTLGVLLSVWGNPENSGICVSCFIENSAGALGLHDNTNMQYLRPELIGFVLGSTASAIAFRDFQSRGGSAPLSRLFLGIFLIFGCAVFIGCPIKLFLRLSAGDLTAVAGVAGLLAGVWMGLKGLARGVELVRQDRGNANGGHLMPILFVLLLVFLITRPGFLLFSAKGGGAQYAPWLLALGAGVGLGALAQRTRFCITGSIRNTFLMGLRVPAIWGLLAFIAAAAVANLATGRFNLGLYGQPGAHLEYVWSFLGMGLVGWISVLIGGCPFRQLIKAGEGDADAGLVVIGMFIGGALSQSWGIAATAAGVPLYGKVAILLGFASVACGSLVCRDRT</sequence>
<dbReference type="Proteomes" id="UP000784128">
    <property type="component" value="Unassembled WGS sequence"/>
</dbReference>
<feature type="transmembrane region" description="Helical" evidence="1">
    <location>
        <begin position="299"/>
        <end position="320"/>
    </location>
</feature>
<keyword evidence="1" id="KW-0472">Membrane</keyword>
<feature type="transmembrane region" description="Helical" evidence="1">
    <location>
        <begin position="7"/>
        <end position="27"/>
    </location>
</feature>
<feature type="transmembrane region" description="Helical" evidence="1">
    <location>
        <begin position="267"/>
        <end position="287"/>
    </location>
</feature>
<keyword evidence="1" id="KW-0812">Transmembrane</keyword>
<comment type="caution">
    <text evidence="2">The sequence shown here is derived from an EMBL/GenBank/DDBJ whole genome shotgun (WGS) entry which is preliminary data.</text>
</comment>
<feature type="transmembrane region" description="Helical" evidence="1">
    <location>
        <begin position="228"/>
        <end position="247"/>
    </location>
</feature>
<evidence type="ECO:0000313" key="3">
    <source>
        <dbReference type="Proteomes" id="UP000784128"/>
    </source>
</evidence>
<feature type="transmembrane region" description="Helical" evidence="1">
    <location>
        <begin position="326"/>
        <end position="348"/>
    </location>
</feature>
<proteinExistence type="predicted"/>
<protein>
    <submittedName>
        <fullName evidence="2">YedE-related selenium metabolism membrane protein</fullName>
    </submittedName>
</protein>
<feature type="transmembrane region" description="Helical" evidence="1">
    <location>
        <begin position="190"/>
        <end position="207"/>
    </location>
</feature>
<organism evidence="2 3">
    <name type="scientific">Pelotalea chapellei</name>
    <dbReference type="NCBI Taxonomy" id="44671"/>
    <lineage>
        <taxon>Bacteria</taxon>
        <taxon>Pseudomonadati</taxon>
        <taxon>Thermodesulfobacteriota</taxon>
        <taxon>Desulfuromonadia</taxon>
        <taxon>Geobacterales</taxon>
        <taxon>Geobacteraceae</taxon>
        <taxon>Pelotalea</taxon>
    </lineage>
</organism>
<keyword evidence="3" id="KW-1185">Reference proteome</keyword>
<reference evidence="2 3" key="1">
    <citation type="submission" date="2021-05" db="EMBL/GenBank/DDBJ databases">
        <title>The draft genome of Geobacter chapellei DSM 13688.</title>
        <authorList>
            <person name="Xu Z."/>
            <person name="Masuda Y."/>
            <person name="Itoh H."/>
            <person name="Senoo K."/>
        </authorList>
    </citation>
    <scope>NUCLEOTIDE SEQUENCE [LARGE SCALE GENOMIC DNA]</scope>
    <source>
        <strain evidence="2 3">DSM 13688</strain>
    </source>
</reference>
<dbReference type="NCBIfam" id="TIGR04112">
    <property type="entry name" value="seleno_YedE"/>
    <property type="match status" value="1"/>
</dbReference>
<name>A0ABS5UA29_9BACT</name>